<gene>
    <name evidence="3" type="ORF">HYC85_019571</name>
</gene>
<reference evidence="4" key="1">
    <citation type="journal article" date="2020" name="Nat. Commun.">
        <title>Genome assembly of wild tea tree DASZ reveals pedigree and selection history of tea varieties.</title>
        <authorList>
            <person name="Zhang W."/>
            <person name="Zhang Y."/>
            <person name="Qiu H."/>
            <person name="Guo Y."/>
            <person name="Wan H."/>
            <person name="Zhang X."/>
            <person name="Scossa F."/>
            <person name="Alseekh S."/>
            <person name="Zhang Q."/>
            <person name="Wang P."/>
            <person name="Xu L."/>
            <person name="Schmidt M.H."/>
            <person name="Jia X."/>
            <person name="Li D."/>
            <person name="Zhu A."/>
            <person name="Guo F."/>
            <person name="Chen W."/>
            <person name="Ni D."/>
            <person name="Usadel B."/>
            <person name="Fernie A.R."/>
            <person name="Wen W."/>
        </authorList>
    </citation>
    <scope>NUCLEOTIDE SEQUENCE [LARGE SCALE GENOMIC DNA]</scope>
    <source>
        <strain evidence="4">cv. G240</strain>
    </source>
</reference>
<evidence type="ECO:0000313" key="4">
    <source>
        <dbReference type="Proteomes" id="UP000593564"/>
    </source>
</evidence>
<dbReference type="Proteomes" id="UP000593564">
    <property type="component" value="Unassembled WGS sequence"/>
</dbReference>
<dbReference type="Gene3D" id="1.25.40.10">
    <property type="entry name" value="Tetratricopeptide repeat domain"/>
    <property type="match status" value="1"/>
</dbReference>
<evidence type="ECO:0000256" key="2">
    <source>
        <dbReference type="PROSITE-ProRule" id="PRU00708"/>
    </source>
</evidence>
<dbReference type="PANTHER" id="PTHR47493:SF3">
    <property type="entry name" value="PENTACOTRIPEPTIDE-REPEAT REGION OF PRORP DOMAIN-CONTAINING PROTEIN"/>
    <property type="match status" value="1"/>
</dbReference>
<dbReference type="PANTHER" id="PTHR47493">
    <property type="entry name" value="OS08G0520200 PROTEIN"/>
    <property type="match status" value="1"/>
</dbReference>
<reference evidence="3 4" key="2">
    <citation type="submission" date="2020-07" db="EMBL/GenBank/DDBJ databases">
        <title>Genome assembly of wild tea tree DASZ reveals pedigree and selection history of tea varieties.</title>
        <authorList>
            <person name="Zhang W."/>
        </authorList>
    </citation>
    <scope>NUCLEOTIDE SEQUENCE [LARGE SCALE GENOMIC DNA]</scope>
    <source>
        <strain evidence="4">cv. G240</strain>
        <tissue evidence="3">Leaf</tissue>
    </source>
</reference>
<feature type="repeat" description="PPR" evidence="2">
    <location>
        <begin position="43"/>
        <end position="77"/>
    </location>
</feature>
<accession>A0A7J7GMA1</accession>
<keyword evidence="4" id="KW-1185">Reference proteome</keyword>
<evidence type="ECO:0000313" key="3">
    <source>
        <dbReference type="EMBL" id="KAF5941929.1"/>
    </source>
</evidence>
<feature type="repeat" description="PPR" evidence="2">
    <location>
        <begin position="8"/>
        <end position="42"/>
    </location>
</feature>
<dbReference type="InterPro" id="IPR002885">
    <property type="entry name" value="PPR_rpt"/>
</dbReference>
<dbReference type="EMBL" id="JACBKZ010000009">
    <property type="protein sequence ID" value="KAF5941929.1"/>
    <property type="molecule type" value="Genomic_DNA"/>
</dbReference>
<protein>
    <recommendedName>
        <fullName evidence="5">Pentacotripeptide-repeat region of PRORP domain-containing protein</fullName>
    </recommendedName>
</protein>
<keyword evidence="1" id="KW-0677">Repeat</keyword>
<dbReference type="AlphaFoldDB" id="A0A7J7GMA1"/>
<dbReference type="Pfam" id="PF13041">
    <property type="entry name" value="PPR_2"/>
    <property type="match status" value="1"/>
</dbReference>
<evidence type="ECO:0008006" key="5">
    <source>
        <dbReference type="Google" id="ProtNLM"/>
    </source>
</evidence>
<dbReference type="InterPro" id="IPR011990">
    <property type="entry name" value="TPR-like_helical_dom_sf"/>
</dbReference>
<evidence type="ECO:0000256" key="1">
    <source>
        <dbReference type="ARBA" id="ARBA00022737"/>
    </source>
</evidence>
<organism evidence="3 4">
    <name type="scientific">Camellia sinensis</name>
    <name type="common">Tea plant</name>
    <name type="synonym">Thea sinensis</name>
    <dbReference type="NCBI Taxonomy" id="4442"/>
    <lineage>
        <taxon>Eukaryota</taxon>
        <taxon>Viridiplantae</taxon>
        <taxon>Streptophyta</taxon>
        <taxon>Embryophyta</taxon>
        <taxon>Tracheophyta</taxon>
        <taxon>Spermatophyta</taxon>
        <taxon>Magnoliopsida</taxon>
        <taxon>eudicotyledons</taxon>
        <taxon>Gunneridae</taxon>
        <taxon>Pentapetalae</taxon>
        <taxon>asterids</taxon>
        <taxon>Ericales</taxon>
        <taxon>Theaceae</taxon>
        <taxon>Camellia</taxon>
    </lineage>
</organism>
<dbReference type="NCBIfam" id="TIGR00756">
    <property type="entry name" value="PPR"/>
    <property type="match status" value="2"/>
</dbReference>
<sequence>MGHGLRPSSEIYNSIIHGFARKGRFKDALYYLKKMEEIDLKPDTETYDGLIQAYGKYRMYDEMDWCVKKMEVDGCPLDHITYNLLIQEFSRAWIADKNGKTISNSHIKKNGFAIFYIGCNARGICQLGDLGTRWRSFIERF</sequence>
<comment type="caution">
    <text evidence="3">The sequence shown here is derived from an EMBL/GenBank/DDBJ whole genome shotgun (WGS) entry which is preliminary data.</text>
</comment>
<dbReference type="PROSITE" id="PS51375">
    <property type="entry name" value="PPR"/>
    <property type="match status" value="2"/>
</dbReference>
<name>A0A7J7GMA1_CAMSI</name>
<proteinExistence type="predicted"/>